<dbReference type="KEGG" id="dwd:DSCW_49160"/>
<sequence>MHKRLLLTITIVLMTSGVAFADDWIDNWIQQATTSGPNMFESQKRGYASAGSLSLRYRNEKDYLVNYAPPRFRAGCGGIDMFLGSVSYLEAEYLMEKLERIVEGGMATFVYDIAMSVLSEPIQKSMKSLEALVDRLNQLQLDDCKAAKGVATYLKSTSSGEDQSEALQKFLVESGINGFYQSSQDEYSRANTDQVRGETGVTVGAMTAGCPEAMRRVFFRNGSLLANVARENDIPESQTRIMSAFVGDVVIEDGRYFMVGPCYNDPGDVDALIYGDLITRNAESECAHLDYIRIGGVNYESLYNWSFAMIREIITAIGTKAELSEPARAFIEIMPSPVYMLVLNDIKAVGNLDNVEEISGRMAYVCALSYAYYMSKSLLFNTYNLYHDAMRIAQNQLGPDAAGNCLQQLVEQPASYVEAILGRLDSMYSYLDGAYAVAMQRITNDLEQERLVQARSDRLAQTSFDRSGIQP</sequence>
<accession>A0A5K7ZBE8</accession>
<evidence type="ECO:0000313" key="2">
    <source>
        <dbReference type="EMBL" id="BBO77499.1"/>
    </source>
</evidence>
<feature type="signal peptide" evidence="1">
    <location>
        <begin position="1"/>
        <end position="21"/>
    </location>
</feature>
<evidence type="ECO:0000313" key="3">
    <source>
        <dbReference type="Proteomes" id="UP000427769"/>
    </source>
</evidence>
<dbReference type="InterPro" id="IPR010927">
    <property type="entry name" value="T4SS_TraH"/>
</dbReference>
<gene>
    <name evidence="2" type="ORF">DSCW_49160</name>
</gene>
<dbReference type="AlphaFoldDB" id="A0A5K7ZBE8"/>
<dbReference type="OrthoDB" id="9797479at2"/>
<dbReference type="RefSeq" id="WP_155306232.1">
    <property type="nucleotide sequence ID" value="NZ_AP021875.1"/>
</dbReference>
<keyword evidence="1" id="KW-0732">Signal</keyword>
<organism evidence="2 3">
    <name type="scientific">Desulfosarcina widdelii</name>
    <dbReference type="NCBI Taxonomy" id="947919"/>
    <lineage>
        <taxon>Bacteria</taxon>
        <taxon>Pseudomonadati</taxon>
        <taxon>Thermodesulfobacteriota</taxon>
        <taxon>Desulfobacteria</taxon>
        <taxon>Desulfobacterales</taxon>
        <taxon>Desulfosarcinaceae</taxon>
        <taxon>Desulfosarcina</taxon>
    </lineage>
</organism>
<keyword evidence="3" id="KW-1185">Reference proteome</keyword>
<name>A0A5K7ZBE8_9BACT</name>
<protein>
    <submittedName>
        <fullName evidence="2">Conjugal transfer protein TraH</fullName>
    </submittedName>
</protein>
<dbReference type="Pfam" id="PF06122">
    <property type="entry name" value="TraH"/>
    <property type="match status" value="1"/>
</dbReference>
<dbReference type="Proteomes" id="UP000427769">
    <property type="component" value="Chromosome"/>
</dbReference>
<dbReference type="EMBL" id="AP021875">
    <property type="protein sequence ID" value="BBO77499.1"/>
    <property type="molecule type" value="Genomic_DNA"/>
</dbReference>
<feature type="chain" id="PRO_5024421502" evidence="1">
    <location>
        <begin position="22"/>
        <end position="471"/>
    </location>
</feature>
<evidence type="ECO:0000256" key="1">
    <source>
        <dbReference type="SAM" id="SignalP"/>
    </source>
</evidence>
<proteinExistence type="predicted"/>
<reference evidence="2 3" key="1">
    <citation type="submission" date="2019-11" db="EMBL/GenBank/DDBJ databases">
        <title>Comparative genomics of hydrocarbon-degrading Desulfosarcina strains.</title>
        <authorList>
            <person name="Watanabe M."/>
            <person name="Kojima H."/>
            <person name="Fukui M."/>
        </authorList>
    </citation>
    <scope>NUCLEOTIDE SEQUENCE [LARGE SCALE GENOMIC DNA]</scope>
    <source>
        <strain evidence="2 3">PP31</strain>
    </source>
</reference>